<dbReference type="STRING" id="1890683.A0A427YNF9"/>
<accession>A0A427YNF9</accession>
<evidence type="ECO:0000256" key="6">
    <source>
        <dbReference type="SAM" id="MobiDB-lite"/>
    </source>
</evidence>
<dbReference type="EC" id="3.1.26.5" evidence="5"/>
<dbReference type="InterPro" id="IPR038085">
    <property type="entry name" value="Rnp2-like_sf"/>
</dbReference>
<dbReference type="EMBL" id="RSCD01000005">
    <property type="protein sequence ID" value="RSH92599.1"/>
    <property type="molecule type" value="Genomic_DNA"/>
</dbReference>
<keyword evidence="4" id="KW-0539">Nucleus</keyword>
<name>A0A427YNF9_9TREE</name>
<evidence type="ECO:0000313" key="8">
    <source>
        <dbReference type="Proteomes" id="UP000279259"/>
    </source>
</evidence>
<dbReference type="GO" id="GO:0004526">
    <property type="term" value="F:ribonuclease P activity"/>
    <property type="evidence" value="ECO:0007669"/>
    <property type="project" value="UniProtKB-EC"/>
</dbReference>
<dbReference type="GO" id="GO:0030681">
    <property type="term" value="C:multimeric ribonuclease P complex"/>
    <property type="evidence" value="ECO:0007669"/>
    <property type="project" value="TreeGrafter"/>
</dbReference>
<organism evidence="7 8">
    <name type="scientific">Saitozyma podzolica</name>
    <dbReference type="NCBI Taxonomy" id="1890683"/>
    <lineage>
        <taxon>Eukaryota</taxon>
        <taxon>Fungi</taxon>
        <taxon>Dikarya</taxon>
        <taxon>Basidiomycota</taxon>
        <taxon>Agaricomycotina</taxon>
        <taxon>Tremellomycetes</taxon>
        <taxon>Tremellales</taxon>
        <taxon>Trimorphomycetaceae</taxon>
        <taxon>Saitozyma</taxon>
    </lineage>
</organism>
<evidence type="ECO:0000256" key="3">
    <source>
        <dbReference type="ARBA" id="ARBA00022694"/>
    </source>
</evidence>
<dbReference type="PANTHER" id="PTHR15441">
    <property type="entry name" value="RIBONUCLEASE P PROTEIN SUBUNIT P14"/>
    <property type="match status" value="1"/>
</dbReference>
<keyword evidence="3 5" id="KW-0819">tRNA processing</keyword>
<dbReference type="Proteomes" id="UP000279259">
    <property type="component" value="Unassembled WGS sequence"/>
</dbReference>
<keyword evidence="8" id="KW-1185">Reference proteome</keyword>
<dbReference type="AlphaFoldDB" id="A0A427YNF9"/>
<reference evidence="7 8" key="1">
    <citation type="submission" date="2018-11" db="EMBL/GenBank/DDBJ databases">
        <title>Genome sequence of Saitozyma podzolica DSM 27192.</title>
        <authorList>
            <person name="Aliyu H."/>
            <person name="Gorte O."/>
            <person name="Ochsenreither K."/>
        </authorList>
    </citation>
    <scope>NUCLEOTIDE SEQUENCE [LARGE SCALE GENOMIC DNA]</scope>
    <source>
        <strain evidence="7 8">DSM 27192</strain>
    </source>
</reference>
<dbReference type="InterPro" id="IPR016819">
    <property type="entry name" value="RNase_P/MRP_POP5"/>
</dbReference>
<sequence>MVRFKNRHLLVEFLTPGQLTPTLSIPGESQDSSMILQVPNAYDEDHDEDDEEDVLPPPALPFLVPSPGVTGRLEISDEAGGAVYRAVRKVVQDVFGDEGWGRVASSFKVLYHSPLTTLTLIRIARPHVRTLWAALTLLRSVEGTPVLPRVIAVSGTIKKLQNRAIAYHRLVTATMLEAATRDMPLVRGLIADGLAASQKEEEEKRRRADWSKEEEAIAQLAD</sequence>
<dbReference type="Gene3D" id="3.30.70.3250">
    <property type="entry name" value="Ribonuclease P, Pop5 subunit"/>
    <property type="match status" value="1"/>
</dbReference>
<dbReference type="OrthoDB" id="24745at2759"/>
<proteinExistence type="inferred from homology"/>
<comment type="similarity">
    <text evidence="2 5">Belongs to the eukaryotic/archaeal RNase P protein component 2 family.</text>
</comment>
<dbReference type="GO" id="GO:0001682">
    <property type="term" value="P:tRNA 5'-leader removal"/>
    <property type="evidence" value="ECO:0007669"/>
    <property type="project" value="InterPro"/>
</dbReference>
<comment type="function">
    <text evidence="5">Component of ribonuclease P, a protein complex that generates mature tRNA molecules by cleaving their 5'-ends.</text>
</comment>
<feature type="compositionally biased region" description="Basic and acidic residues" evidence="6">
    <location>
        <begin position="198"/>
        <end position="215"/>
    </location>
</feature>
<dbReference type="InterPro" id="IPR002759">
    <property type="entry name" value="Pop5/Rpp14/Rnp2-like"/>
</dbReference>
<comment type="subcellular location">
    <subcellularLocation>
        <location evidence="1">Nucleus</location>
    </subcellularLocation>
</comment>
<evidence type="ECO:0000313" key="7">
    <source>
        <dbReference type="EMBL" id="RSH92599.1"/>
    </source>
</evidence>
<evidence type="ECO:0000256" key="5">
    <source>
        <dbReference type="PIRNR" id="PIRNR023803"/>
    </source>
</evidence>
<dbReference type="Pfam" id="PF01900">
    <property type="entry name" value="RNase_P_Rpp14"/>
    <property type="match status" value="1"/>
</dbReference>
<dbReference type="PANTHER" id="PTHR15441:SF2">
    <property type="entry name" value="RIBONUCLEASE P_MRP PROTEIN SUBUNIT POP5"/>
    <property type="match status" value="1"/>
</dbReference>
<dbReference type="SUPFAM" id="SSF160350">
    <property type="entry name" value="Rnp2-like"/>
    <property type="match status" value="1"/>
</dbReference>
<feature type="region of interest" description="Disordered" evidence="6">
    <location>
        <begin position="197"/>
        <end position="222"/>
    </location>
</feature>
<protein>
    <recommendedName>
        <fullName evidence="5">Ribonuclease P/MRP protein subunit POP5</fullName>
        <ecNumber evidence="5">3.1.26.5</ecNumber>
    </recommendedName>
</protein>
<evidence type="ECO:0000256" key="2">
    <source>
        <dbReference type="ARBA" id="ARBA00010800"/>
    </source>
</evidence>
<dbReference type="GO" id="GO:0033204">
    <property type="term" value="F:ribonuclease P RNA binding"/>
    <property type="evidence" value="ECO:0007669"/>
    <property type="project" value="InterPro"/>
</dbReference>
<dbReference type="GO" id="GO:0005730">
    <property type="term" value="C:nucleolus"/>
    <property type="evidence" value="ECO:0007669"/>
    <property type="project" value="TreeGrafter"/>
</dbReference>
<gene>
    <name evidence="7" type="ORF">EHS25_008044</name>
</gene>
<evidence type="ECO:0000256" key="1">
    <source>
        <dbReference type="ARBA" id="ARBA00004123"/>
    </source>
</evidence>
<evidence type="ECO:0000256" key="4">
    <source>
        <dbReference type="ARBA" id="ARBA00023242"/>
    </source>
</evidence>
<dbReference type="PIRSF" id="PIRSF023803">
    <property type="entry name" value="Ribonuclease_P_prd"/>
    <property type="match status" value="1"/>
</dbReference>
<comment type="catalytic activity">
    <reaction evidence="5">
        <text>Endonucleolytic cleavage of RNA, removing 5'-extranucleotides from tRNA precursor.</text>
        <dbReference type="EC" id="3.1.26.5"/>
    </reaction>
</comment>
<comment type="caution">
    <text evidence="7">The sequence shown here is derived from an EMBL/GenBank/DDBJ whole genome shotgun (WGS) entry which is preliminary data.</text>
</comment>
<dbReference type="GO" id="GO:0000172">
    <property type="term" value="C:ribonuclease MRP complex"/>
    <property type="evidence" value="ECO:0007669"/>
    <property type="project" value="TreeGrafter"/>
</dbReference>